<dbReference type="EMBL" id="CP008889">
    <property type="protein sequence ID" value="AIF39838.1"/>
    <property type="molecule type" value="Genomic_DNA"/>
</dbReference>
<dbReference type="HOGENOM" id="CLU_818170_0_0_11"/>
<feature type="region of interest" description="Disordered" evidence="1">
    <location>
        <begin position="188"/>
        <end position="339"/>
    </location>
</feature>
<feature type="transmembrane region" description="Helical" evidence="2">
    <location>
        <begin position="12"/>
        <end position="33"/>
    </location>
</feature>
<evidence type="ECO:0000313" key="4">
    <source>
        <dbReference type="Proteomes" id="UP000027986"/>
    </source>
</evidence>
<dbReference type="Proteomes" id="UP000027986">
    <property type="component" value="Chromosome"/>
</dbReference>
<dbReference type="GeneID" id="41839874"/>
<keyword evidence="2" id="KW-0812">Transmembrane</keyword>
<feature type="compositionally biased region" description="Basic and acidic residues" evidence="1">
    <location>
        <begin position="244"/>
        <end position="253"/>
    </location>
</feature>
<feature type="compositionally biased region" description="Basic and acidic residues" evidence="1">
    <location>
        <begin position="275"/>
        <end position="284"/>
    </location>
</feature>
<feature type="transmembrane region" description="Helical" evidence="2">
    <location>
        <begin position="154"/>
        <end position="178"/>
    </location>
</feature>
<feature type="compositionally biased region" description="Basic and acidic residues" evidence="1">
    <location>
        <begin position="327"/>
        <end position="339"/>
    </location>
</feature>
<dbReference type="RefSeq" id="WP_051805473.1">
    <property type="nucleotide sequence ID" value="NZ_CP008889.1"/>
</dbReference>
<evidence type="ECO:0008006" key="5">
    <source>
        <dbReference type="Google" id="ProtNLM"/>
    </source>
</evidence>
<gene>
    <name evidence="3" type="ORF">HX89_01240</name>
</gene>
<dbReference type="eggNOG" id="ENOG502ZSMA">
    <property type="taxonomic scope" value="Bacteria"/>
</dbReference>
<evidence type="ECO:0000256" key="2">
    <source>
        <dbReference type="SAM" id="Phobius"/>
    </source>
</evidence>
<organism evidence="3 4">
    <name type="scientific">Dermacoccus nishinomiyaensis</name>
    <dbReference type="NCBI Taxonomy" id="1274"/>
    <lineage>
        <taxon>Bacteria</taxon>
        <taxon>Bacillati</taxon>
        <taxon>Actinomycetota</taxon>
        <taxon>Actinomycetes</taxon>
        <taxon>Micrococcales</taxon>
        <taxon>Dermacoccaceae</taxon>
        <taxon>Dermacoccus</taxon>
    </lineage>
</organism>
<reference evidence="3 4" key="1">
    <citation type="submission" date="2014-07" db="EMBL/GenBank/DDBJ databases">
        <title>Genome Sequencing of Dermacoccus nishinomiyaensis.</title>
        <authorList>
            <person name="Hong K.W."/>
            <person name="Chan K.G."/>
        </authorList>
    </citation>
    <scope>NUCLEOTIDE SEQUENCE [LARGE SCALE GENOMIC DNA]</scope>
    <source>
        <strain evidence="3 4">M25</strain>
    </source>
</reference>
<feature type="compositionally biased region" description="Basic and acidic residues" evidence="1">
    <location>
        <begin position="203"/>
        <end position="217"/>
    </location>
</feature>
<feature type="compositionally biased region" description="Basic and acidic residues" evidence="1">
    <location>
        <begin position="224"/>
        <end position="236"/>
    </location>
</feature>
<accession>A0A075JIV0</accession>
<dbReference type="KEGG" id="dni:HX89_01240"/>
<keyword evidence="4" id="KW-1185">Reference proteome</keyword>
<dbReference type="AlphaFoldDB" id="A0A075JIV0"/>
<proteinExistence type="predicted"/>
<sequence length="339" mass="37040">MLEQLQLILKALPWTGPAVLGGFVLALLTTLLFPTRRSRADRLGFALLTWCLVVAAVVTLSPVKNDYFGVPAAGCDWSVWRPLAREYWFSAGSRPPNVWLFLPAGVGVMLLDGVWRKILGVMVLFALPPGIETLQDLYPELKRSCSSQDVVDNWTGLVLGLTLGLVLAILLAIARAISRASRRRRERRAGVLEGGSAQGAHPADARTDDASRADDRPLPLGGRADSRQYDDFRDFDDTPSSTRWYERSGEAAVDHTPPYGTSRDEARTQALRPARANDGDDDARTQAFRPVRADNGDDDARTQPMRPGRAGRDVGTDGGASAPRHGRGGDDDTEIIRRT</sequence>
<feature type="transmembrane region" description="Helical" evidence="2">
    <location>
        <begin position="45"/>
        <end position="63"/>
    </location>
</feature>
<evidence type="ECO:0000256" key="1">
    <source>
        <dbReference type="SAM" id="MobiDB-lite"/>
    </source>
</evidence>
<feature type="compositionally biased region" description="Basic and acidic residues" evidence="1">
    <location>
        <begin position="291"/>
        <end position="301"/>
    </location>
</feature>
<keyword evidence="2" id="KW-1133">Transmembrane helix</keyword>
<evidence type="ECO:0000313" key="3">
    <source>
        <dbReference type="EMBL" id="AIF39838.1"/>
    </source>
</evidence>
<dbReference type="OrthoDB" id="3777720at2"/>
<keyword evidence="2" id="KW-0472">Membrane</keyword>
<name>A0A075JIV0_9MICO</name>
<protein>
    <recommendedName>
        <fullName evidence="5">VanZ family protein</fullName>
    </recommendedName>
</protein>